<dbReference type="EMBL" id="BGZK01001610">
    <property type="protein sequence ID" value="GBP83231.1"/>
    <property type="molecule type" value="Genomic_DNA"/>
</dbReference>
<proteinExistence type="predicted"/>
<organism evidence="1 2">
    <name type="scientific">Eumeta variegata</name>
    <name type="common">Bagworm moth</name>
    <name type="synonym">Eumeta japonica</name>
    <dbReference type="NCBI Taxonomy" id="151549"/>
    <lineage>
        <taxon>Eukaryota</taxon>
        <taxon>Metazoa</taxon>
        <taxon>Ecdysozoa</taxon>
        <taxon>Arthropoda</taxon>
        <taxon>Hexapoda</taxon>
        <taxon>Insecta</taxon>
        <taxon>Pterygota</taxon>
        <taxon>Neoptera</taxon>
        <taxon>Endopterygota</taxon>
        <taxon>Lepidoptera</taxon>
        <taxon>Glossata</taxon>
        <taxon>Ditrysia</taxon>
        <taxon>Tineoidea</taxon>
        <taxon>Psychidae</taxon>
        <taxon>Oiketicinae</taxon>
        <taxon>Eumeta</taxon>
    </lineage>
</organism>
<name>A0A4C1Z395_EUMVA</name>
<evidence type="ECO:0000313" key="2">
    <source>
        <dbReference type="Proteomes" id="UP000299102"/>
    </source>
</evidence>
<accession>A0A4C1Z395</accession>
<dbReference type="AlphaFoldDB" id="A0A4C1Z395"/>
<keyword evidence="2" id="KW-1185">Reference proteome</keyword>
<dbReference type="Proteomes" id="UP000299102">
    <property type="component" value="Unassembled WGS sequence"/>
</dbReference>
<evidence type="ECO:0000313" key="1">
    <source>
        <dbReference type="EMBL" id="GBP83231.1"/>
    </source>
</evidence>
<reference evidence="1 2" key="1">
    <citation type="journal article" date="2019" name="Commun. Biol.">
        <title>The bagworm genome reveals a unique fibroin gene that provides high tensile strength.</title>
        <authorList>
            <person name="Kono N."/>
            <person name="Nakamura H."/>
            <person name="Ohtoshi R."/>
            <person name="Tomita M."/>
            <person name="Numata K."/>
            <person name="Arakawa K."/>
        </authorList>
    </citation>
    <scope>NUCLEOTIDE SEQUENCE [LARGE SCALE GENOMIC DNA]</scope>
</reference>
<comment type="caution">
    <text evidence="1">The sequence shown here is derived from an EMBL/GenBank/DDBJ whole genome shotgun (WGS) entry which is preliminary data.</text>
</comment>
<sequence length="90" mass="10215">MQRLRLQWIEYVCTYSSCSVRFDRERFREANELASHQRVRWSSPVIDIRSPRGVTSALSASWIGIFQDGGYLMEKGLTDGSGTPELSLTG</sequence>
<gene>
    <name evidence="1" type="ORF">EVAR_64740_1</name>
</gene>
<protein>
    <submittedName>
        <fullName evidence="1">Uncharacterized protein</fullName>
    </submittedName>
</protein>